<dbReference type="Gene3D" id="2.30.22.10">
    <property type="entry name" value="Head domain of nucleotide exchange factor GrpE"/>
    <property type="match status" value="1"/>
</dbReference>
<dbReference type="EMBL" id="CP023344">
    <property type="protein sequence ID" value="ATC64262.1"/>
    <property type="molecule type" value="Genomic_DNA"/>
</dbReference>
<dbReference type="Proteomes" id="UP000217265">
    <property type="component" value="Chromosome"/>
</dbReference>
<evidence type="ECO:0000256" key="7">
    <source>
        <dbReference type="ARBA" id="ARBA00053401"/>
    </source>
</evidence>
<accession>A0A290QK65</accession>
<keyword evidence="6 10" id="KW-0143">Chaperone</keyword>
<comment type="subcellular location">
    <subcellularLocation>
        <location evidence="1 10">Cytoplasm</location>
    </subcellularLocation>
</comment>
<dbReference type="Gene3D" id="3.90.20.20">
    <property type="match status" value="1"/>
</dbReference>
<keyword evidence="5 10" id="KW-0346">Stress response</keyword>
<dbReference type="PROSITE" id="PS01071">
    <property type="entry name" value="GRPE"/>
    <property type="match status" value="1"/>
</dbReference>
<reference evidence="14 15" key="1">
    <citation type="submission" date="2017-09" db="EMBL/GenBank/DDBJ databases">
        <title>Complete genome sequence of Verrucomicrobial strain HZ-65, isolated from freshwater.</title>
        <authorList>
            <person name="Choi A."/>
        </authorList>
    </citation>
    <scope>NUCLEOTIDE SEQUENCE [LARGE SCALE GENOMIC DNA]</scope>
    <source>
        <strain evidence="14 15">HZ-65</strain>
    </source>
</reference>
<evidence type="ECO:0000256" key="9">
    <source>
        <dbReference type="ARBA" id="ARBA00076414"/>
    </source>
</evidence>
<evidence type="ECO:0000313" key="15">
    <source>
        <dbReference type="Proteomes" id="UP000217265"/>
    </source>
</evidence>
<evidence type="ECO:0000256" key="13">
    <source>
        <dbReference type="SAM" id="MobiDB-lite"/>
    </source>
</evidence>
<comment type="similarity">
    <text evidence="2 10 12">Belongs to the GrpE family.</text>
</comment>
<dbReference type="GO" id="GO:0005737">
    <property type="term" value="C:cytoplasm"/>
    <property type="evidence" value="ECO:0007669"/>
    <property type="project" value="UniProtKB-SubCell"/>
</dbReference>
<dbReference type="GO" id="GO:0042803">
    <property type="term" value="F:protein homodimerization activity"/>
    <property type="evidence" value="ECO:0007669"/>
    <property type="project" value="InterPro"/>
</dbReference>
<evidence type="ECO:0000256" key="11">
    <source>
        <dbReference type="RuleBase" id="RU000639"/>
    </source>
</evidence>
<organism evidence="14 15">
    <name type="scientific">Nibricoccus aquaticus</name>
    <dbReference type="NCBI Taxonomy" id="2576891"/>
    <lineage>
        <taxon>Bacteria</taxon>
        <taxon>Pseudomonadati</taxon>
        <taxon>Verrucomicrobiota</taxon>
        <taxon>Opitutia</taxon>
        <taxon>Opitutales</taxon>
        <taxon>Opitutaceae</taxon>
        <taxon>Nibricoccus</taxon>
    </lineage>
</organism>
<evidence type="ECO:0000256" key="6">
    <source>
        <dbReference type="ARBA" id="ARBA00023186"/>
    </source>
</evidence>
<dbReference type="GO" id="GO:0000774">
    <property type="term" value="F:adenyl-nucleotide exchange factor activity"/>
    <property type="evidence" value="ECO:0007669"/>
    <property type="project" value="InterPro"/>
</dbReference>
<gene>
    <name evidence="10 14" type="primary">grpE</name>
    <name evidence="14" type="ORF">CMV30_10010</name>
</gene>
<dbReference type="InterPro" id="IPR000740">
    <property type="entry name" value="GrpE"/>
</dbReference>
<dbReference type="PANTHER" id="PTHR21237:SF23">
    <property type="entry name" value="GRPE PROTEIN HOMOLOG, MITOCHONDRIAL"/>
    <property type="match status" value="1"/>
</dbReference>
<evidence type="ECO:0000313" key="14">
    <source>
        <dbReference type="EMBL" id="ATC64262.1"/>
    </source>
</evidence>
<dbReference type="GO" id="GO:0006457">
    <property type="term" value="P:protein folding"/>
    <property type="evidence" value="ECO:0007669"/>
    <property type="project" value="InterPro"/>
</dbReference>
<keyword evidence="15" id="KW-1185">Reference proteome</keyword>
<dbReference type="OrthoDB" id="9812586at2"/>
<keyword evidence="4 10" id="KW-0963">Cytoplasm</keyword>
<evidence type="ECO:0000256" key="4">
    <source>
        <dbReference type="ARBA" id="ARBA00022490"/>
    </source>
</evidence>
<proteinExistence type="inferred from homology"/>
<evidence type="ECO:0000256" key="5">
    <source>
        <dbReference type="ARBA" id="ARBA00023016"/>
    </source>
</evidence>
<comment type="subunit">
    <text evidence="3 10">Homodimer.</text>
</comment>
<evidence type="ECO:0000256" key="8">
    <source>
        <dbReference type="ARBA" id="ARBA00072274"/>
    </source>
</evidence>
<feature type="region of interest" description="Disordered" evidence="13">
    <location>
        <begin position="1"/>
        <end position="52"/>
    </location>
</feature>
<evidence type="ECO:0000256" key="12">
    <source>
        <dbReference type="RuleBase" id="RU004478"/>
    </source>
</evidence>
<dbReference type="CDD" id="cd00446">
    <property type="entry name" value="GrpE"/>
    <property type="match status" value="1"/>
</dbReference>
<dbReference type="KEGG" id="vbh:CMV30_10010"/>
<dbReference type="FunFam" id="2.30.22.10:FF:000001">
    <property type="entry name" value="Protein GrpE"/>
    <property type="match status" value="1"/>
</dbReference>
<dbReference type="PANTHER" id="PTHR21237">
    <property type="entry name" value="GRPE PROTEIN"/>
    <property type="match status" value="1"/>
</dbReference>
<evidence type="ECO:0000256" key="10">
    <source>
        <dbReference type="HAMAP-Rule" id="MF_01151"/>
    </source>
</evidence>
<dbReference type="GO" id="GO:0051087">
    <property type="term" value="F:protein-folding chaperone binding"/>
    <property type="evidence" value="ECO:0007669"/>
    <property type="project" value="InterPro"/>
</dbReference>
<dbReference type="InterPro" id="IPR013805">
    <property type="entry name" value="GrpE_CC"/>
</dbReference>
<dbReference type="RefSeq" id="WP_096055894.1">
    <property type="nucleotide sequence ID" value="NZ_CP023344.1"/>
</dbReference>
<dbReference type="GO" id="GO:0051082">
    <property type="term" value="F:unfolded protein binding"/>
    <property type="evidence" value="ECO:0007669"/>
    <property type="project" value="TreeGrafter"/>
</dbReference>
<dbReference type="AlphaFoldDB" id="A0A290QK65"/>
<evidence type="ECO:0000256" key="1">
    <source>
        <dbReference type="ARBA" id="ARBA00004496"/>
    </source>
</evidence>
<name>A0A290QK65_9BACT</name>
<protein>
    <recommendedName>
        <fullName evidence="8 10">Protein GrpE</fullName>
    </recommendedName>
    <alternativeName>
        <fullName evidence="9 10">HSP-70 cofactor</fullName>
    </alternativeName>
</protein>
<evidence type="ECO:0000256" key="3">
    <source>
        <dbReference type="ARBA" id="ARBA00011738"/>
    </source>
</evidence>
<dbReference type="PRINTS" id="PR00773">
    <property type="entry name" value="GRPEPROTEIN"/>
</dbReference>
<evidence type="ECO:0000256" key="2">
    <source>
        <dbReference type="ARBA" id="ARBA00009054"/>
    </source>
</evidence>
<dbReference type="Pfam" id="PF01025">
    <property type="entry name" value="GrpE"/>
    <property type="match status" value="1"/>
</dbReference>
<sequence>MTASDKAEPQNETQPTPADAAAVEKEAREAGVTDAGVKAGPSTEELVAQAKKEQAEAHDRYLRLAADMENLRRRTVREKDEIRQFAAGRVLEDMISVLDNLGFGLTAAKAPNADVKTIVGGIGMVADQLKNVLGQHGLKEINPVGQTFDPNQHEAIAAQPSADVVDGNVVQVVRIGYSLNGRLLRPASVVVSSGPAKEEAK</sequence>
<dbReference type="SUPFAM" id="SSF58014">
    <property type="entry name" value="Coiled-coil domain of nucleotide exchange factor GrpE"/>
    <property type="match status" value="1"/>
</dbReference>
<dbReference type="HAMAP" id="MF_01151">
    <property type="entry name" value="GrpE"/>
    <property type="match status" value="1"/>
</dbReference>
<feature type="compositionally biased region" description="Basic and acidic residues" evidence="13">
    <location>
        <begin position="22"/>
        <end position="31"/>
    </location>
</feature>
<dbReference type="SUPFAM" id="SSF51064">
    <property type="entry name" value="Head domain of nucleotide exchange factor GrpE"/>
    <property type="match status" value="1"/>
</dbReference>
<dbReference type="InterPro" id="IPR009012">
    <property type="entry name" value="GrpE_head"/>
</dbReference>
<comment type="function">
    <text evidence="7 10 11">Participates actively in the response to hyperosmotic and heat shock by preventing the aggregation of stress-denatured proteins, in association with DnaK and GrpE. It is the nucleotide exchange factor for DnaK and may function as a thermosensor. Unfolded proteins bind initially to DnaJ; upon interaction with the DnaJ-bound protein, DnaK hydrolyzes its bound ATP, resulting in the formation of a stable complex. GrpE releases ADP from DnaK; ATP binding to DnaK triggers the release of the substrate protein, thus completing the reaction cycle. Several rounds of ATP-dependent interactions between DnaJ, DnaK and GrpE are required for fully efficient folding.</text>
</comment>